<name>A0A6P8IQM0_ACTTE</name>
<accession>A0A6P8IQM0</accession>
<dbReference type="Gene3D" id="3.30.40.10">
    <property type="entry name" value="Zinc/RING finger domain, C3HC4 (zinc finger)"/>
    <property type="match status" value="1"/>
</dbReference>
<evidence type="ECO:0000313" key="7">
    <source>
        <dbReference type="Proteomes" id="UP000515163"/>
    </source>
</evidence>
<dbReference type="SMART" id="SM00184">
    <property type="entry name" value="RING"/>
    <property type="match status" value="1"/>
</dbReference>
<dbReference type="RefSeq" id="XP_031568558.1">
    <property type="nucleotide sequence ID" value="XM_031712698.1"/>
</dbReference>
<evidence type="ECO:0000256" key="1">
    <source>
        <dbReference type="ARBA" id="ARBA00022723"/>
    </source>
</evidence>
<dbReference type="InterPro" id="IPR013083">
    <property type="entry name" value="Znf_RING/FYVE/PHD"/>
</dbReference>
<sequence>MAAKKTLSGVISDECTCPVCLEDFLEPKTLPNCAHNVCKKCLEKIVVEEEREIRCPVCRKESNIPSEGVSGFPTNCLIVKLLEASPGRLERIELRRCLETMKDELQTVERDLRKLGNQKQERLERCETLKSEITSTATSLVKFIRKQEKDLCSKIDDIIAKDMEILGYEKRKEECEGIRKELRDFVSKTEAVLKNSDGPKIVEMKERLIEEGKTVKNRAKKIYTEEPHSIILLTRFEKIVSLRKGFGRIKTGTEIDFELSDDVGRSDSFSSLNGSSLQRTNGSFVNSVEAMNSSSSTISALDLSFPVFQSACITRTILGSVIGLETISPVAIASNPVTCDIAVAEPDNNRILVLNGQGGLKKRIASGSLPYSGVAFTGDGEIITVYSSKELLHIDPNTGKISGNFKTTDHGVRHRSVTCDQTGRLIVTSEPSSMFYKSAVCIYGANNNINAQRAVLKFPCYGSSLTSSPFKAIYHRGEYFVSDTAKGCVVVYNEQGNYVRQFGAWGSMLRRGNGRSRNEYGELTSPTGIALDPTGENLLVCDVSTKSIQMYTTSGQYMSKYVLDGKPSDITVLRDGTIVICSKTDHWIKFLSLSGTDDGND</sequence>
<dbReference type="GO" id="GO:0008270">
    <property type="term" value="F:zinc ion binding"/>
    <property type="evidence" value="ECO:0007669"/>
    <property type="project" value="UniProtKB-KW"/>
</dbReference>
<dbReference type="InterPro" id="IPR001841">
    <property type="entry name" value="Znf_RING"/>
</dbReference>
<dbReference type="Proteomes" id="UP000515163">
    <property type="component" value="Unplaced"/>
</dbReference>
<dbReference type="InterPro" id="IPR017907">
    <property type="entry name" value="Znf_RING_CS"/>
</dbReference>
<reference evidence="8" key="1">
    <citation type="submission" date="2025-08" db="UniProtKB">
        <authorList>
            <consortium name="RefSeq"/>
        </authorList>
    </citation>
    <scope>IDENTIFICATION</scope>
    <source>
        <tissue evidence="8">Tentacle</tissue>
    </source>
</reference>
<evidence type="ECO:0000259" key="6">
    <source>
        <dbReference type="PROSITE" id="PS50089"/>
    </source>
</evidence>
<feature type="domain" description="RING-type" evidence="6">
    <location>
        <begin position="17"/>
        <end position="59"/>
    </location>
</feature>
<keyword evidence="3" id="KW-0862">Zinc</keyword>
<gene>
    <name evidence="8" type="primary">LOC116303203</name>
</gene>
<dbReference type="InterPro" id="IPR047153">
    <property type="entry name" value="TRIM45/56/19-like"/>
</dbReference>
<dbReference type="InterPro" id="IPR011042">
    <property type="entry name" value="6-blade_b-propeller_TolB-like"/>
</dbReference>
<keyword evidence="7" id="KW-1185">Reference proteome</keyword>
<dbReference type="Pfam" id="PF17170">
    <property type="entry name" value="DUF5128"/>
    <property type="match status" value="1"/>
</dbReference>
<evidence type="ECO:0000256" key="5">
    <source>
        <dbReference type="SAM" id="Coils"/>
    </source>
</evidence>
<evidence type="ECO:0000256" key="2">
    <source>
        <dbReference type="ARBA" id="ARBA00022771"/>
    </source>
</evidence>
<dbReference type="InParanoid" id="A0A6P8IQM0"/>
<dbReference type="SUPFAM" id="SSF101898">
    <property type="entry name" value="NHL repeat"/>
    <property type="match status" value="1"/>
</dbReference>
<dbReference type="GeneID" id="116303203"/>
<keyword evidence="2 4" id="KW-0863">Zinc-finger</keyword>
<dbReference type="PROSITE" id="PS50089">
    <property type="entry name" value="ZF_RING_2"/>
    <property type="match status" value="1"/>
</dbReference>
<feature type="coiled-coil region" evidence="5">
    <location>
        <begin position="91"/>
        <end position="132"/>
    </location>
</feature>
<dbReference type="OrthoDB" id="654191at2759"/>
<dbReference type="Pfam" id="PF13445">
    <property type="entry name" value="zf-RING_UBOX"/>
    <property type="match status" value="1"/>
</dbReference>
<dbReference type="PROSITE" id="PS00518">
    <property type="entry name" value="ZF_RING_1"/>
    <property type="match status" value="1"/>
</dbReference>
<evidence type="ECO:0000256" key="4">
    <source>
        <dbReference type="PROSITE-ProRule" id="PRU00175"/>
    </source>
</evidence>
<keyword evidence="1" id="KW-0479">Metal-binding</keyword>
<proteinExistence type="predicted"/>
<dbReference type="PANTHER" id="PTHR25462:SF300">
    <property type="entry name" value="RING-TYPE DOMAIN-CONTAINING PROTEIN"/>
    <property type="match status" value="1"/>
</dbReference>
<dbReference type="KEGG" id="aten:116303203"/>
<dbReference type="Gene3D" id="2.120.10.30">
    <property type="entry name" value="TolB, C-terminal domain"/>
    <property type="match status" value="1"/>
</dbReference>
<evidence type="ECO:0000313" key="8">
    <source>
        <dbReference type="RefSeq" id="XP_031568558.1"/>
    </source>
</evidence>
<dbReference type="SUPFAM" id="SSF57850">
    <property type="entry name" value="RING/U-box"/>
    <property type="match status" value="1"/>
</dbReference>
<protein>
    <submittedName>
        <fullName evidence="8">Uncharacterized protein LOC116303203</fullName>
    </submittedName>
</protein>
<dbReference type="Gene3D" id="2.130.10.10">
    <property type="entry name" value="YVTN repeat-like/Quinoprotein amine dehydrogenase"/>
    <property type="match status" value="1"/>
</dbReference>
<evidence type="ECO:0000256" key="3">
    <source>
        <dbReference type="ARBA" id="ARBA00022833"/>
    </source>
</evidence>
<dbReference type="InterPro" id="IPR027370">
    <property type="entry name" value="Znf-RING_euk"/>
</dbReference>
<organism evidence="7 8">
    <name type="scientific">Actinia tenebrosa</name>
    <name type="common">Australian red waratah sea anemone</name>
    <dbReference type="NCBI Taxonomy" id="6105"/>
    <lineage>
        <taxon>Eukaryota</taxon>
        <taxon>Metazoa</taxon>
        <taxon>Cnidaria</taxon>
        <taxon>Anthozoa</taxon>
        <taxon>Hexacorallia</taxon>
        <taxon>Actiniaria</taxon>
        <taxon>Actiniidae</taxon>
        <taxon>Actinia</taxon>
    </lineage>
</organism>
<keyword evidence="5" id="KW-0175">Coiled coil</keyword>
<dbReference type="PANTHER" id="PTHR25462">
    <property type="entry name" value="BONUS, ISOFORM C-RELATED"/>
    <property type="match status" value="1"/>
</dbReference>
<dbReference type="AlphaFoldDB" id="A0A6P8IQM0"/>
<dbReference type="CDD" id="cd05819">
    <property type="entry name" value="NHL"/>
    <property type="match status" value="1"/>
</dbReference>
<dbReference type="InterPro" id="IPR015943">
    <property type="entry name" value="WD40/YVTN_repeat-like_dom_sf"/>
</dbReference>